<protein>
    <submittedName>
        <fullName evidence="2">Membrane protein</fullName>
    </submittedName>
</protein>
<dbReference type="KEGG" id="vg:63027154"/>
<feature type="transmembrane region" description="Helical" evidence="1">
    <location>
        <begin position="90"/>
        <end position="111"/>
    </location>
</feature>
<reference evidence="2 3" key="1">
    <citation type="submission" date="2020-12" db="EMBL/GenBank/DDBJ databases">
        <authorList>
            <person name="Mahalingham V.A."/>
            <person name="Abad L.A."/>
            <person name="Dennis E.A."/>
            <person name="Alston T.C."/>
            <person name="Buckley J.R."/>
            <person name="Cao N.T."/>
            <person name="Cole K.B."/>
            <person name="Davis H.C."/>
            <person name="Fisher D.E."/>
            <person name="Jennings A.R."/>
            <person name="Litwin A.R."/>
            <person name="McCartney J.B."/>
            <person name="Mitchell K.E."/>
            <person name="Nasser J.B."/>
            <person name="Paudel P."/>
            <person name="Richoux S.A."/>
            <person name="Sisung K.L."/>
            <person name="Smith M.L."/>
            <person name="Sonnier C.R."/>
            <person name="Underwood K.G."/>
            <person name="Hunter C.W."/>
            <person name="Gottschalck B.A."/>
            <person name="Wiggina Z.F."/>
            <person name="Spears T.J."/>
            <person name="Hancock A.M."/>
            <person name="Gissendanner C.R."/>
            <person name="Findley A.M."/>
            <person name="Garlena R.A."/>
            <person name="Russell D.A."/>
            <person name="Jacobs-Sera D."/>
            <person name="Hatfull G.F."/>
        </authorList>
    </citation>
    <scope>NUCLEOTIDE SEQUENCE [LARGE SCALE GENOMIC DNA]</scope>
</reference>
<keyword evidence="1" id="KW-1133">Transmembrane helix</keyword>
<evidence type="ECO:0000313" key="2">
    <source>
        <dbReference type="EMBL" id="QPO17120.1"/>
    </source>
</evidence>
<keyword evidence="3" id="KW-1185">Reference proteome</keyword>
<dbReference type="GeneID" id="63027154"/>
<feature type="transmembrane region" description="Helical" evidence="1">
    <location>
        <begin position="152"/>
        <end position="172"/>
    </location>
</feature>
<feature type="transmembrane region" description="Helical" evidence="1">
    <location>
        <begin position="20"/>
        <end position="40"/>
    </location>
</feature>
<feature type="transmembrane region" description="Helical" evidence="1">
    <location>
        <begin position="60"/>
        <end position="78"/>
    </location>
</feature>
<dbReference type="EMBL" id="MW314850">
    <property type="protein sequence ID" value="QPO17120.1"/>
    <property type="molecule type" value="Genomic_DNA"/>
</dbReference>
<feature type="transmembrane region" description="Helical" evidence="1">
    <location>
        <begin position="117"/>
        <end position="140"/>
    </location>
</feature>
<name>A0A7T1NWX6_9CAUD</name>
<dbReference type="Proteomes" id="UP000594820">
    <property type="component" value="Segment"/>
</dbReference>
<dbReference type="RefSeq" id="YP_010002603.1">
    <property type="nucleotide sequence ID" value="NC_053246.1"/>
</dbReference>
<keyword evidence="1" id="KW-0472">Membrane</keyword>
<sequence length="224" mass="24620">MRATMSTVPTGLIRLRIQLVYPEVVVIQACLFIAMVWRGLDYVSPPDEEVSTLTAVEQALPFTTWGTFFLLGGLLGLAGLHYPRWPLTAFAHYIAVTLYAGFSFGAFISILDRIEGAPSLLAMAWIAVLMSSGVITWGVVHHWMPEYRSMALVGIALALIGSLVILASSSGVYGWRTATGWLFVQCVAHLMMARASTDAWNEQRQRPEITVEEAPRDVAVAHPK</sequence>
<proteinExistence type="predicted"/>
<accession>A0A7T1NWX6</accession>
<evidence type="ECO:0000256" key="1">
    <source>
        <dbReference type="SAM" id="Phobius"/>
    </source>
</evidence>
<gene>
    <name evidence="2" type="primary">42</name>
    <name evidence="2" type="ORF">SEA_LILBEANIE_42</name>
</gene>
<organism evidence="2 3">
    <name type="scientific">Gordonia phage Lilbeanie</name>
    <dbReference type="NCBI Taxonomy" id="2794947"/>
    <lineage>
        <taxon>Viruses</taxon>
        <taxon>Duplodnaviria</taxon>
        <taxon>Heunggongvirae</taxon>
        <taxon>Uroviricota</taxon>
        <taxon>Caudoviricetes</taxon>
        <taxon>Stackebrandtviridae</taxon>
        <taxon>Lilbeanievirus</taxon>
        <taxon>Lilbeanievirus lilbeanie</taxon>
    </lineage>
</organism>
<evidence type="ECO:0000313" key="3">
    <source>
        <dbReference type="Proteomes" id="UP000594820"/>
    </source>
</evidence>
<keyword evidence="1" id="KW-0812">Transmembrane</keyword>